<dbReference type="Gene3D" id="3.30.40.10">
    <property type="entry name" value="Zinc/RING finger domain, C3HC4 (zinc finger)"/>
    <property type="match status" value="1"/>
</dbReference>
<dbReference type="GO" id="GO:0008270">
    <property type="term" value="F:zinc ion binding"/>
    <property type="evidence" value="ECO:0007669"/>
    <property type="project" value="UniProtKB-KW"/>
</dbReference>
<evidence type="ECO:0000259" key="5">
    <source>
        <dbReference type="PROSITE" id="PS50089"/>
    </source>
</evidence>
<dbReference type="InterPro" id="IPR027370">
    <property type="entry name" value="Znf-RING_euk"/>
</dbReference>
<organism evidence="6 7">
    <name type="scientific">Periophthalmus magnuspinnatus</name>
    <dbReference type="NCBI Taxonomy" id="409849"/>
    <lineage>
        <taxon>Eukaryota</taxon>
        <taxon>Metazoa</taxon>
        <taxon>Chordata</taxon>
        <taxon>Craniata</taxon>
        <taxon>Vertebrata</taxon>
        <taxon>Euteleostomi</taxon>
        <taxon>Actinopterygii</taxon>
        <taxon>Neopterygii</taxon>
        <taxon>Teleostei</taxon>
        <taxon>Neoteleostei</taxon>
        <taxon>Acanthomorphata</taxon>
        <taxon>Gobiaria</taxon>
        <taxon>Gobiiformes</taxon>
        <taxon>Gobioidei</taxon>
        <taxon>Gobiidae</taxon>
        <taxon>Oxudercinae</taxon>
        <taxon>Periophthalmus</taxon>
    </lineage>
</organism>
<evidence type="ECO:0000256" key="1">
    <source>
        <dbReference type="ARBA" id="ARBA00022723"/>
    </source>
</evidence>
<keyword evidence="1" id="KW-0479">Metal-binding</keyword>
<protein>
    <recommendedName>
        <fullName evidence="5">RING-type domain-containing protein</fullName>
    </recommendedName>
</protein>
<dbReference type="PANTHER" id="PTHR25465">
    <property type="entry name" value="B-BOX DOMAIN CONTAINING"/>
    <property type="match status" value="1"/>
</dbReference>
<keyword evidence="7" id="KW-1185">Reference proteome</keyword>
<dbReference type="InterPro" id="IPR017907">
    <property type="entry name" value="Znf_RING_CS"/>
</dbReference>
<dbReference type="Ensembl" id="ENSPMGT00000029884.1">
    <property type="protein sequence ID" value="ENSPMGP00000028061.1"/>
    <property type="gene ID" value="ENSPMGG00000022602.1"/>
</dbReference>
<dbReference type="InterPro" id="IPR051051">
    <property type="entry name" value="E3_ubiq-ligase_TRIM/RNF"/>
</dbReference>
<accession>A0A3B4BGX7</accession>
<dbReference type="SMART" id="SM00184">
    <property type="entry name" value="RING"/>
    <property type="match status" value="1"/>
</dbReference>
<evidence type="ECO:0000256" key="3">
    <source>
        <dbReference type="ARBA" id="ARBA00022833"/>
    </source>
</evidence>
<dbReference type="Gene3D" id="4.10.830.40">
    <property type="match status" value="1"/>
</dbReference>
<reference evidence="6" key="1">
    <citation type="submission" date="2025-08" db="UniProtKB">
        <authorList>
            <consortium name="Ensembl"/>
        </authorList>
    </citation>
    <scope>IDENTIFICATION</scope>
</reference>
<dbReference type="Proteomes" id="UP000261520">
    <property type="component" value="Unplaced"/>
</dbReference>
<keyword evidence="2 4" id="KW-0863">Zinc-finger</keyword>
<dbReference type="PROSITE" id="PS50089">
    <property type="entry name" value="ZF_RING_2"/>
    <property type="match status" value="1"/>
</dbReference>
<dbReference type="Pfam" id="PF13445">
    <property type="entry name" value="zf-RING_UBOX"/>
    <property type="match status" value="1"/>
</dbReference>
<dbReference type="PROSITE" id="PS00518">
    <property type="entry name" value="ZF_RING_1"/>
    <property type="match status" value="1"/>
</dbReference>
<keyword evidence="3" id="KW-0862">Zinc</keyword>
<evidence type="ECO:0000256" key="2">
    <source>
        <dbReference type="ARBA" id="ARBA00022771"/>
    </source>
</evidence>
<dbReference type="SUPFAM" id="SSF57850">
    <property type="entry name" value="RING/U-box"/>
    <property type="match status" value="1"/>
</dbReference>
<reference evidence="6" key="2">
    <citation type="submission" date="2025-09" db="UniProtKB">
        <authorList>
            <consortium name="Ensembl"/>
        </authorList>
    </citation>
    <scope>IDENTIFICATION</scope>
</reference>
<name>A0A3B4BGX7_9GOBI</name>
<evidence type="ECO:0000313" key="6">
    <source>
        <dbReference type="Ensembl" id="ENSPMGP00000028061.1"/>
    </source>
</evidence>
<proteinExistence type="predicted"/>
<dbReference type="STRING" id="409849.ENSPMGP00000028061"/>
<dbReference type="AlphaFoldDB" id="A0A3B4BGX7"/>
<dbReference type="PANTHER" id="PTHR25465:SF32">
    <property type="entry name" value="BLOODTHIRSTY-RELATED GENE FAMILY, MEMBER 16 ISOFORM X1-RELATED"/>
    <property type="match status" value="1"/>
</dbReference>
<sequence length="302" mass="34441">MASGSSSLCEEQFECPICTDIFSNPVSLPCGHNFCDGCIRRHWEGRKVCKCPLCKREFNRSLKLHVNTLFRDIVDSYKQDYVVSDSEKPSGAEDVLCDCCLESRRRAAQTCLVCLTSFCKKHLKPHLKVSSLKTHTLTDPVPNLQQKMCPKHNRILEETSCDQTKVCVLCANNENQAQSEKDVHYIKITNSRKTKKTKKKQAAPRVIKTEDTDETERLENAYIWHNNVLYSFSPLPPHCGFSTGRVYYNVPNVGNSSYTIGVVNKKMRGEMVFRSKIPNPLWCVVLFNTFVLACHINIQCFC</sequence>
<dbReference type="InterPro" id="IPR001841">
    <property type="entry name" value="Znf_RING"/>
</dbReference>
<evidence type="ECO:0000313" key="7">
    <source>
        <dbReference type="Proteomes" id="UP000261520"/>
    </source>
</evidence>
<dbReference type="InterPro" id="IPR013083">
    <property type="entry name" value="Znf_RING/FYVE/PHD"/>
</dbReference>
<feature type="domain" description="RING-type" evidence="5">
    <location>
        <begin position="15"/>
        <end position="55"/>
    </location>
</feature>
<evidence type="ECO:0000256" key="4">
    <source>
        <dbReference type="PROSITE-ProRule" id="PRU00175"/>
    </source>
</evidence>